<dbReference type="InterPro" id="IPR003593">
    <property type="entry name" value="AAA+_ATPase"/>
</dbReference>
<gene>
    <name evidence="3" type="ORF">MBESOW_P2767</name>
</gene>
<feature type="coiled-coil region" evidence="1">
    <location>
        <begin position="395"/>
        <end position="422"/>
    </location>
</feature>
<sequence>MYDQYYGLQSRPFQLTPDPHYYFESATHRKALSYLGYGLAQGEGFIVITGDIGAGKTTLVGHLMQTIDPARLTAVKIVSTQVGGDDMLRLAAQSFGLATDGLPKAVTLQKVEAFLHGQARAGRRTLLIVDEAQNLPVSAIEELRMLSNFQLGGQSLLQIFLLGQPEFRDLLKSPQLEQLRQRVIATHHLEPMMAKEVEPYIIHRLTVAGWVGNPTFTPAAFDALYAATGGVPRRLNALVSRVLLMGAIDQLREIDADVVQAVVADMGLDVDVAPEPVAPSPLDSVAEVEEAPAAEIADEADNDVVVGQEEAEATAPAPFAAPFAAPQVGESPVAEASPDAAMDEPIYTAFDAVEEPVEAWDAQEAEEEPEMVESSTFEQSQPEQIEPQPVATIDSDQVEALRHDMLAEIEALRAEISSLRAVQAHVPFTPAQTVDPEALKDCFTLIEERLQSLEFRAEEQDTALRRVLTLLVDWVEREERMAAPRDSAAA</sequence>
<evidence type="ECO:0000313" key="4">
    <source>
        <dbReference type="Proteomes" id="UP000290975"/>
    </source>
</evidence>
<dbReference type="InterPro" id="IPR027417">
    <property type="entry name" value="P-loop_NTPase"/>
</dbReference>
<comment type="caution">
    <text evidence="3">The sequence shown here is derived from an EMBL/GenBank/DDBJ whole genome shotgun (WGS) entry which is preliminary data.</text>
</comment>
<reference evidence="3 4" key="1">
    <citation type="submission" date="2014-12" db="EMBL/GenBank/DDBJ databases">
        <title>Whole genome sequencing of Sphingobium xenophagum OW59.</title>
        <authorList>
            <person name="Ohta Y."/>
            <person name="Nishi S."/>
            <person name="Hatada Y."/>
        </authorList>
    </citation>
    <scope>NUCLEOTIDE SEQUENCE [LARGE SCALE GENOMIC DNA]</scope>
    <source>
        <strain evidence="3 4">OW59</strain>
    </source>
</reference>
<proteinExistence type="predicted"/>
<dbReference type="InterPro" id="IPR049945">
    <property type="entry name" value="AAA_22"/>
</dbReference>
<evidence type="ECO:0000313" key="3">
    <source>
        <dbReference type="EMBL" id="GBH31511.1"/>
    </source>
</evidence>
<dbReference type="GO" id="GO:0016887">
    <property type="term" value="F:ATP hydrolysis activity"/>
    <property type="evidence" value="ECO:0007669"/>
    <property type="project" value="InterPro"/>
</dbReference>
<dbReference type="Pfam" id="PF13401">
    <property type="entry name" value="AAA_22"/>
    <property type="match status" value="1"/>
</dbReference>
<dbReference type="InterPro" id="IPR017466">
    <property type="entry name" value="XrtA-assoc_ATPase-like"/>
</dbReference>
<dbReference type="PANTHER" id="PTHR35894">
    <property type="entry name" value="GENERAL SECRETION PATHWAY PROTEIN A-RELATED"/>
    <property type="match status" value="1"/>
</dbReference>
<keyword evidence="4" id="KW-1185">Reference proteome</keyword>
<dbReference type="AlphaFoldDB" id="A0A401J4D6"/>
<dbReference type="EMBL" id="BBQY01000016">
    <property type="protein sequence ID" value="GBH31511.1"/>
    <property type="molecule type" value="Genomic_DNA"/>
</dbReference>
<feature type="domain" description="AAA+ ATPase" evidence="2">
    <location>
        <begin position="42"/>
        <end position="208"/>
    </location>
</feature>
<organism evidence="3 4">
    <name type="scientific">Sphingobium xenophagum</name>
    <dbReference type="NCBI Taxonomy" id="121428"/>
    <lineage>
        <taxon>Bacteria</taxon>
        <taxon>Pseudomonadati</taxon>
        <taxon>Pseudomonadota</taxon>
        <taxon>Alphaproteobacteria</taxon>
        <taxon>Sphingomonadales</taxon>
        <taxon>Sphingomonadaceae</taxon>
        <taxon>Sphingobium</taxon>
    </lineage>
</organism>
<dbReference type="NCBIfam" id="TIGR03015">
    <property type="entry name" value="pepcterm_ATPase"/>
    <property type="match status" value="1"/>
</dbReference>
<protein>
    <recommendedName>
        <fullName evidence="2">AAA+ ATPase domain-containing protein</fullName>
    </recommendedName>
</protein>
<dbReference type="SUPFAM" id="SSF52540">
    <property type="entry name" value="P-loop containing nucleoside triphosphate hydrolases"/>
    <property type="match status" value="1"/>
</dbReference>
<keyword evidence="1" id="KW-0175">Coiled coil</keyword>
<dbReference type="STRING" id="1192759.GCA_000277525_00450"/>
<name>A0A401J4D6_SPHXE</name>
<accession>A0A401J4D6</accession>
<evidence type="ECO:0000256" key="1">
    <source>
        <dbReference type="SAM" id="Coils"/>
    </source>
</evidence>
<dbReference type="Proteomes" id="UP000290975">
    <property type="component" value="Unassembled WGS sequence"/>
</dbReference>
<dbReference type="Gene3D" id="3.40.50.300">
    <property type="entry name" value="P-loop containing nucleotide triphosphate hydrolases"/>
    <property type="match status" value="1"/>
</dbReference>
<evidence type="ECO:0000259" key="2">
    <source>
        <dbReference type="SMART" id="SM00382"/>
    </source>
</evidence>
<dbReference type="PANTHER" id="PTHR35894:SF5">
    <property type="entry name" value="MU-LIKE PROPHAGE FLUMU DNA TRANSPOSITION PROTEIN B"/>
    <property type="match status" value="1"/>
</dbReference>
<dbReference type="CDD" id="cd02019">
    <property type="entry name" value="NK"/>
    <property type="match status" value="1"/>
</dbReference>
<dbReference type="RefSeq" id="WP_130753263.1">
    <property type="nucleotide sequence ID" value="NZ_BBQY01000016.1"/>
</dbReference>
<dbReference type="InterPro" id="IPR052026">
    <property type="entry name" value="ExeA_AAA_ATPase_DNA-bind"/>
</dbReference>
<dbReference type="SMART" id="SM00382">
    <property type="entry name" value="AAA"/>
    <property type="match status" value="1"/>
</dbReference>